<keyword evidence="2 4" id="KW-0378">Hydrolase</keyword>
<dbReference type="InterPro" id="IPR036380">
    <property type="entry name" value="Isochorismatase-like_sf"/>
</dbReference>
<dbReference type="EMBL" id="CP104064">
    <property type="protein sequence ID" value="WAH36944.1"/>
    <property type="molecule type" value="Genomic_DNA"/>
</dbReference>
<dbReference type="Proteomes" id="UP001164803">
    <property type="component" value="Chromosome"/>
</dbReference>
<evidence type="ECO:0000256" key="2">
    <source>
        <dbReference type="ARBA" id="ARBA00022801"/>
    </source>
</evidence>
<feature type="domain" description="Isochorismatase-like" evidence="3">
    <location>
        <begin position="6"/>
        <end position="182"/>
    </location>
</feature>
<dbReference type="Pfam" id="PF00857">
    <property type="entry name" value="Isochorismatase"/>
    <property type="match status" value="1"/>
</dbReference>
<keyword evidence="5" id="KW-1185">Reference proteome</keyword>
<proteinExistence type="inferred from homology"/>
<dbReference type="InterPro" id="IPR000868">
    <property type="entry name" value="Isochorismatase-like_dom"/>
</dbReference>
<comment type="similarity">
    <text evidence="1">Belongs to the isochorismatase family.</text>
</comment>
<dbReference type="InterPro" id="IPR050272">
    <property type="entry name" value="Isochorismatase-like_hydrls"/>
</dbReference>
<reference evidence="4" key="1">
    <citation type="submission" date="2022-08" db="EMBL/GenBank/DDBJ databases">
        <title>Alicyclobacillus dauci DSM2870, complete genome.</title>
        <authorList>
            <person name="Wang Q."/>
            <person name="Cai R."/>
            <person name="Wang Z."/>
        </authorList>
    </citation>
    <scope>NUCLEOTIDE SEQUENCE</scope>
    <source>
        <strain evidence="4">DSM 28700</strain>
    </source>
</reference>
<accession>A0ABY6Z3T5</accession>
<dbReference type="PANTHER" id="PTHR43540">
    <property type="entry name" value="PEROXYUREIDOACRYLATE/UREIDOACRYLATE AMIDOHYDROLASE-RELATED"/>
    <property type="match status" value="1"/>
</dbReference>
<dbReference type="RefSeq" id="WP_268044349.1">
    <property type="nucleotide sequence ID" value="NZ_CP104064.1"/>
</dbReference>
<dbReference type="GO" id="GO:0016787">
    <property type="term" value="F:hydrolase activity"/>
    <property type="evidence" value="ECO:0007669"/>
    <property type="project" value="UniProtKB-KW"/>
</dbReference>
<evidence type="ECO:0000259" key="3">
    <source>
        <dbReference type="Pfam" id="PF00857"/>
    </source>
</evidence>
<evidence type="ECO:0000313" key="5">
    <source>
        <dbReference type="Proteomes" id="UP001164803"/>
    </source>
</evidence>
<dbReference type="SUPFAM" id="SSF52499">
    <property type="entry name" value="Isochorismatase-like hydrolases"/>
    <property type="match status" value="1"/>
</dbReference>
<gene>
    <name evidence="4" type="ORF">NZD86_22755</name>
</gene>
<sequence>MANNKSALLVMDVQQGIVEMVSGGSKEFLTPWKNAIQAGRNADIPVMYVRVGFRSGYPEVSANNQFFSAITTYGGFVDSESSTQVHPEVAPHDGDLVVVKRRVSAFTGSDLEVALRSKQIDTLVLTGISTSGVVLSTLREASDKDYKLIVLSDACADHDEEVHRVLTEKVFPSQAQVTTVAEWAQSLGVGMLA</sequence>
<dbReference type="CDD" id="cd00431">
    <property type="entry name" value="cysteine_hydrolases"/>
    <property type="match status" value="1"/>
</dbReference>
<organism evidence="4 5">
    <name type="scientific">Alicyclobacillus dauci</name>
    <dbReference type="NCBI Taxonomy" id="1475485"/>
    <lineage>
        <taxon>Bacteria</taxon>
        <taxon>Bacillati</taxon>
        <taxon>Bacillota</taxon>
        <taxon>Bacilli</taxon>
        <taxon>Bacillales</taxon>
        <taxon>Alicyclobacillaceae</taxon>
        <taxon>Alicyclobacillus</taxon>
    </lineage>
</organism>
<evidence type="ECO:0000313" key="4">
    <source>
        <dbReference type="EMBL" id="WAH36944.1"/>
    </source>
</evidence>
<protein>
    <submittedName>
        <fullName evidence="4">Cysteine hydrolase</fullName>
    </submittedName>
</protein>
<dbReference type="Gene3D" id="3.40.50.850">
    <property type="entry name" value="Isochorismatase-like"/>
    <property type="match status" value="1"/>
</dbReference>
<name>A0ABY6Z3T5_9BACL</name>
<evidence type="ECO:0000256" key="1">
    <source>
        <dbReference type="ARBA" id="ARBA00006336"/>
    </source>
</evidence>